<protein>
    <recommendedName>
        <fullName evidence="3">Plasmid stabilization protein</fullName>
    </recommendedName>
</protein>
<evidence type="ECO:0000313" key="1">
    <source>
        <dbReference type="EMBL" id="OGM70954.1"/>
    </source>
</evidence>
<gene>
    <name evidence="1" type="ORF">A2975_01625</name>
</gene>
<accession>A0A1F8C3V4</accession>
<organism evidence="1 2">
    <name type="scientific">Candidatus Woesebacteria bacterium RIFCSPLOWO2_01_FULL_44_14</name>
    <dbReference type="NCBI Taxonomy" id="1802525"/>
    <lineage>
        <taxon>Bacteria</taxon>
        <taxon>Candidatus Woeseibacteriota</taxon>
    </lineage>
</organism>
<dbReference type="InterPro" id="IPR035093">
    <property type="entry name" value="RelE/ParE_toxin_dom_sf"/>
</dbReference>
<reference evidence="1 2" key="1">
    <citation type="journal article" date="2016" name="Nat. Commun.">
        <title>Thousands of microbial genomes shed light on interconnected biogeochemical processes in an aquifer system.</title>
        <authorList>
            <person name="Anantharaman K."/>
            <person name="Brown C.T."/>
            <person name="Hug L.A."/>
            <person name="Sharon I."/>
            <person name="Castelle C.J."/>
            <person name="Probst A.J."/>
            <person name="Thomas B.C."/>
            <person name="Singh A."/>
            <person name="Wilkins M.J."/>
            <person name="Karaoz U."/>
            <person name="Brodie E.L."/>
            <person name="Williams K.H."/>
            <person name="Hubbard S.S."/>
            <person name="Banfield J.F."/>
        </authorList>
    </citation>
    <scope>NUCLEOTIDE SEQUENCE [LARGE SCALE GENOMIC DNA]</scope>
</reference>
<dbReference type="SUPFAM" id="SSF143011">
    <property type="entry name" value="RelE-like"/>
    <property type="match status" value="1"/>
</dbReference>
<sequence length="86" mass="10065">MRLSSTSYFDKKLKKRISKNPQLKKKVSKQLAIAIQNPTHPSLKTHKLEGKRAEEFAMWIEGNLRITFQIINDTILLTDVITYDEY</sequence>
<dbReference type="STRING" id="1802525.A2975_01625"/>
<dbReference type="Gene3D" id="3.30.2310.20">
    <property type="entry name" value="RelE-like"/>
    <property type="match status" value="1"/>
</dbReference>
<evidence type="ECO:0000313" key="2">
    <source>
        <dbReference type="Proteomes" id="UP000178429"/>
    </source>
</evidence>
<name>A0A1F8C3V4_9BACT</name>
<dbReference type="EMBL" id="MGHL01000001">
    <property type="protein sequence ID" value="OGM70954.1"/>
    <property type="molecule type" value="Genomic_DNA"/>
</dbReference>
<dbReference type="AlphaFoldDB" id="A0A1F8C3V4"/>
<proteinExistence type="predicted"/>
<evidence type="ECO:0008006" key="3">
    <source>
        <dbReference type="Google" id="ProtNLM"/>
    </source>
</evidence>
<dbReference type="Proteomes" id="UP000178429">
    <property type="component" value="Unassembled WGS sequence"/>
</dbReference>
<comment type="caution">
    <text evidence="1">The sequence shown here is derived from an EMBL/GenBank/DDBJ whole genome shotgun (WGS) entry which is preliminary data.</text>
</comment>